<name>A0A841BZZ7_9ACTN</name>
<dbReference type="PROSITE" id="PS51318">
    <property type="entry name" value="TAT"/>
    <property type="match status" value="1"/>
</dbReference>
<evidence type="ECO:0008006" key="4">
    <source>
        <dbReference type="Google" id="ProtNLM"/>
    </source>
</evidence>
<reference evidence="2 3" key="1">
    <citation type="submission" date="2020-08" db="EMBL/GenBank/DDBJ databases">
        <title>Sequencing the genomes of 1000 actinobacteria strains.</title>
        <authorList>
            <person name="Klenk H.-P."/>
        </authorList>
    </citation>
    <scope>NUCLEOTIDE SEQUENCE [LARGE SCALE GENOMIC DNA]</scope>
    <source>
        <strain evidence="2 3">DSM 45362</strain>
    </source>
</reference>
<sequence length="156" mass="15548">MRITDPASRRDLLRTLAAVGAAGVLAGCDLLATPAPDPDPLLGFLARTKALVNAYSTAIGSAPPALVTIINPIRDAHRAHVAALEALIKPPSPSAGAGAPSAAASGTPGDPKVALLALEKEGAKLAYETCLVVPAARATLLGEIAAARAAHVTVLS</sequence>
<dbReference type="NCBIfam" id="TIGR01409">
    <property type="entry name" value="TAT_signal_seq"/>
    <property type="match status" value="1"/>
</dbReference>
<dbReference type="PROSITE" id="PS51257">
    <property type="entry name" value="PROKAR_LIPOPROTEIN"/>
    <property type="match status" value="1"/>
</dbReference>
<evidence type="ECO:0000313" key="3">
    <source>
        <dbReference type="Proteomes" id="UP000587527"/>
    </source>
</evidence>
<evidence type="ECO:0000313" key="2">
    <source>
        <dbReference type="EMBL" id="MBB5872280.1"/>
    </source>
</evidence>
<dbReference type="AlphaFoldDB" id="A0A841BZZ7"/>
<keyword evidence="1" id="KW-0472">Membrane</keyword>
<organism evidence="2 3">
    <name type="scientific">Allocatelliglobosispora scoriae</name>
    <dbReference type="NCBI Taxonomy" id="643052"/>
    <lineage>
        <taxon>Bacteria</taxon>
        <taxon>Bacillati</taxon>
        <taxon>Actinomycetota</taxon>
        <taxon>Actinomycetes</taxon>
        <taxon>Micromonosporales</taxon>
        <taxon>Micromonosporaceae</taxon>
        <taxon>Allocatelliglobosispora</taxon>
    </lineage>
</organism>
<keyword evidence="3" id="KW-1185">Reference proteome</keyword>
<evidence type="ECO:0000256" key="1">
    <source>
        <dbReference type="SAM" id="Phobius"/>
    </source>
</evidence>
<dbReference type="EMBL" id="JACHMN010000003">
    <property type="protein sequence ID" value="MBB5872280.1"/>
    <property type="molecule type" value="Genomic_DNA"/>
</dbReference>
<feature type="transmembrane region" description="Helical" evidence="1">
    <location>
        <begin position="52"/>
        <end position="70"/>
    </location>
</feature>
<comment type="caution">
    <text evidence="2">The sequence shown here is derived from an EMBL/GenBank/DDBJ whole genome shotgun (WGS) entry which is preliminary data.</text>
</comment>
<protein>
    <recommendedName>
        <fullName evidence="4">Twin-arginine translocation signal domain-containing protein</fullName>
    </recommendedName>
</protein>
<dbReference type="InterPro" id="IPR006311">
    <property type="entry name" value="TAT_signal"/>
</dbReference>
<gene>
    <name evidence="2" type="ORF">F4553_005714</name>
</gene>
<keyword evidence="1" id="KW-1133">Transmembrane helix</keyword>
<dbReference type="RefSeq" id="WP_184841741.1">
    <property type="nucleotide sequence ID" value="NZ_JACHMN010000003.1"/>
</dbReference>
<dbReference type="InterPro" id="IPR019546">
    <property type="entry name" value="TAT_signal_bac_arc"/>
</dbReference>
<accession>A0A841BZZ7</accession>
<feature type="transmembrane region" description="Helical" evidence="1">
    <location>
        <begin position="12"/>
        <end position="32"/>
    </location>
</feature>
<proteinExistence type="predicted"/>
<dbReference type="Proteomes" id="UP000587527">
    <property type="component" value="Unassembled WGS sequence"/>
</dbReference>
<keyword evidence="1" id="KW-0812">Transmembrane</keyword>